<dbReference type="FunCoup" id="H2YCM5">
    <property type="interactions" value="13"/>
</dbReference>
<feature type="compositionally biased region" description="Polar residues" evidence="3">
    <location>
        <begin position="416"/>
        <end position="427"/>
    </location>
</feature>
<reference evidence="6" key="1">
    <citation type="submission" date="2003-08" db="EMBL/GenBank/DDBJ databases">
        <authorList>
            <person name="Birren B."/>
            <person name="Nusbaum C."/>
            <person name="Abebe A."/>
            <person name="Abouelleil A."/>
            <person name="Adekoya E."/>
            <person name="Ait-zahra M."/>
            <person name="Allen N."/>
            <person name="Allen T."/>
            <person name="An P."/>
            <person name="Anderson M."/>
            <person name="Anderson S."/>
            <person name="Arachchi H."/>
            <person name="Armbruster J."/>
            <person name="Bachantsang P."/>
            <person name="Baldwin J."/>
            <person name="Barry A."/>
            <person name="Bayul T."/>
            <person name="Blitshsteyn B."/>
            <person name="Bloom T."/>
            <person name="Blye J."/>
            <person name="Boguslavskiy L."/>
            <person name="Borowsky M."/>
            <person name="Boukhgalter B."/>
            <person name="Brunache A."/>
            <person name="Butler J."/>
            <person name="Calixte N."/>
            <person name="Calvo S."/>
            <person name="Camarata J."/>
            <person name="Campo K."/>
            <person name="Chang J."/>
            <person name="Cheshatsang Y."/>
            <person name="Citroen M."/>
            <person name="Collymore A."/>
            <person name="Considine T."/>
            <person name="Cook A."/>
            <person name="Cooke P."/>
            <person name="Corum B."/>
            <person name="Cuomo C."/>
            <person name="David R."/>
            <person name="Dawoe T."/>
            <person name="Degray S."/>
            <person name="Dodge S."/>
            <person name="Dooley K."/>
            <person name="Dorje P."/>
            <person name="Dorjee K."/>
            <person name="Dorris L."/>
            <person name="Duffey N."/>
            <person name="Dupes A."/>
            <person name="Elkins T."/>
            <person name="Engels R."/>
            <person name="Erickson J."/>
            <person name="Farina A."/>
            <person name="Faro S."/>
            <person name="Ferreira P."/>
            <person name="Fischer H."/>
            <person name="Fitzgerald M."/>
            <person name="Foley K."/>
            <person name="Gage D."/>
            <person name="Galagan J."/>
            <person name="Gearin G."/>
            <person name="Gnerre S."/>
            <person name="Gnirke A."/>
            <person name="Goyette A."/>
            <person name="Graham J."/>
            <person name="Grandbois E."/>
            <person name="Gyaltsen K."/>
            <person name="Hafez N."/>
            <person name="Hagopian D."/>
            <person name="Hagos B."/>
            <person name="Hall J."/>
            <person name="Hatcher B."/>
            <person name="Heller A."/>
            <person name="Higgins H."/>
            <person name="Honan T."/>
            <person name="Horn A."/>
            <person name="Houde N."/>
            <person name="Hughes L."/>
            <person name="Hulme W."/>
            <person name="Husby E."/>
            <person name="Iliev I."/>
            <person name="Jaffe D."/>
            <person name="Jones C."/>
            <person name="Kamal M."/>
            <person name="Kamat A."/>
            <person name="Kamvysselis M."/>
            <person name="Karlsson E."/>
            <person name="Kells C."/>
            <person name="Kieu A."/>
            <person name="Kisner P."/>
            <person name="Kodira C."/>
            <person name="Kulbokas E."/>
            <person name="Labutti K."/>
            <person name="Lama D."/>
            <person name="Landers T."/>
            <person name="Leger J."/>
            <person name="Levine S."/>
            <person name="Lewis D."/>
            <person name="Lewis T."/>
            <person name="Lindblad-toh K."/>
            <person name="Liu X."/>
            <person name="Lokyitsang T."/>
            <person name="Lokyitsang Y."/>
            <person name="Lucien O."/>
            <person name="Lui A."/>
            <person name="Ma L.J."/>
            <person name="Mabbitt R."/>
            <person name="Macdonald J."/>
            <person name="Maclean C."/>
            <person name="Major J."/>
            <person name="Manning J."/>
            <person name="Marabella R."/>
            <person name="Maru K."/>
            <person name="Matthews C."/>
            <person name="Mauceli E."/>
            <person name="Mccarthy M."/>
            <person name="Mcdonough S."/>
            <person name="Mcghee T."/>
            <person name="Meldrim J."/>
            <person name="Meneus L."/>
            <person name="Mesirov J."/>
            <person name="Mihalev A."/>
            <person name="Mihova T."/>
            <person name="Mikkelsen T."/>
            <person name="Mlenga V."/>
            <person name="Moru K."/>
            <person name="Mozes J."/>
            <person name="Mulrain L."/>
            <person name="Munson G."/>
            <person name="Naylor J."/>
            <person name="Newes C."/>
            <person name="Nguyen C."/>
            <person name="Nguyen N."/>
            <person name="Nguyen T."/>
            <person name="Nicol R."/>
            <person name="Nielsen C."/>
            <person name="Nizzari M."/>
            <person name="Norbu C."/>
            <person name="Norbu N."/>
            <person name="O'donnell P."/>
            <person name="Okoawo O."/>
            <person name="O'leary S."/>
            <person name="Omotosho B."/>
            <person name="O'neill K."/>
            <person name="Osman S."/>
            <person name="Parker S."/>
            <person name="Perrin D."/>
            <person name="Phunkhang P."/>
            <person name="Piqani B."/>
            <person name="Purcell S."/>
            <person name="Rachupka T."/>
            <person name="Ramasamy U."/>
            <person name="Rameau R."/>
            <person name="Ray V."/>
            <person name="Raymond C."/>
            <person name="Retta R."/>
            <person name="Richardson S."/>
            <person name="Rise C."/>
            <person name="Rodriguez J."/>
            <person name="Rogers J."/>
            <person name="Rogov P."/>
            <person name="Rutman M."/>
            <person name="Schupbach R."/>
            <person name="Seaman C."/>
            <person name="Settipalli S."/>
            <person name="Sharpe T."/>
            <person name="Sheridan J."/>
            <person name="Sherpa N."/>
            <person name="Shi J."/>
            <person name="Smirnov S."/>
            <person name="Smith C."/>
            <person name="Sougnez C."/>
            <person name="Spencer B."/>
            <person name="Stalker J."/>
            <person name="Stange-thomann N."/>
            <person name="Stavropoulos S."/>
            <person name="Stetson K."/>
            <person name="Stone C."/>
            <person name="Stone S."/>
            <person name="Stubbs M."/>
            <person name="Talamas J."/>
            <person name="Tchuinga P."/>
            <person name="Tenzing P."/>
            <person name="Tesfaye S."/>
            <person name="Theodore J."/>
            <person name="Thoulutsang Y."/>
            <person name="Topham K."/>
            <person name="Towey S."/>
            <person name="Tsamla T."/>
            <person name="Tsomo N."/>
            <person name="Vallee D."/>
            <person name="Vassiliev H."/>
            <person name="Venkataraman V."/>
            <person name="Vinson J."/>
            <person name="Vo A."/>
            <person name="Wade C."/>
            <person name="Wang S."/>
            <person name="Wangchuk T."/>
            <person name="Wangdi T."/>
            <person name="Whittaker C."/>
            <person name="Wilkinson J."/>
            <person name="Wu Y."/>
            <person name="Wyman D."/>
            <person name="Yadav S."/>
            <person name="Yang S."/>
            <person name="Yang X."/>
            <person name="Yeager S."/>
            <person name="Yee E."/>
            <person name="Young G."/>
            <person name="Zainoun J."/>
            <person name="Zembeck L."/>
            <person name="Zimmer A."/>
            <person name="Zody M."/>
            <person name="Lander E."/>
        </authorList>
    </citation>
    <scope>NUCLEOTIDE SEQUENCE [LARGE SCALE GENOMIC DNA]</scope>
</reference>
<keyword evidence="2" id="KW-0539">Nucleus</keyword>
<keyword evidence="6" id="KW-1185">Reference proteome</keyword>
<reference evidence="5" key="3">
    <citation type="submission" date="2025-09" db="UniProtKB">
        <authorList>
            <consortium name="Ensembl"/>
        </authorList>
    </citation>
    <scope>IDENTIFICATION</scope>
</reference>
<name>H2YCM5_CIOSA</name>
<dbReference type="InParanoid" id="H2YCM5"/>
<dbReference type="GeneTree" id="ENSGT00510000049027"/>
<dbReference type="InterPro" id="IPR039336">
    <property type="entry name" value="Midnolin"/>
</dbReference>
<evidence type="ECO:0000259" key="4">
    <source>
        <dbReference type="PROSITE" id="PS50053"/>
    </source>
</evidence>
<comment type="subcellular location">
    <subcellularLocation>
        <location evidence="1">Nucleus</location>
    </subcellularLocation>
</comment>
<evidence type="ECO:0000256" key="1">
    <source>
        <dbReference type="ARBA" id="ARBA00004123"/>
    </source>
</evidence>
<feature type="region of interest" description="Disordered" evidence="3">
    <location>
        <begin position="206"/>
        <end position="239"/>
    </location>
</feature>
<feature type="domain" description="Ubiquitin-like" evidence="4">
    <location>
        <begin position="12"/>
        <end position="86"/>
    </location>
</feature>
<dbReference type="AlphaFoldDB" id="H2YCM5"/>
<feature type="region of interest" description="Disordered" evidence="3">
    <location>
        <begin position="142"/>
        <end position="167"/>
    </location>
</feature>
<accession>H2YCM5</accession>
<dbReference type="Proteomes" id="UP000007875">
    <property type="component" value="Unassembled WGS sequence"/>
</dbReference>
<feature type="compositionally biased region" description="Basic residues" evidence="3">
    <location>
        <begin position="430"/>
        <end position="440"/>
    </location>
</feature>
<protein>
    <recommendedName>
        <fullName evidence="4">Ubiquitin-like domain-containing protein</fullName>
    </recommendedName>
</protein>
<proteinExistence type="predicted"/>
<dbReference type="PANTHER" id="PTHR23010">
    <property type="entry name" value="MIDNOLIN"/>
    <property type="match status" value="1"/>
</dbReference>
<dbReference type="Ensembl" id="ENSCSAVT00000003119.1">
    <property type="protein sequence ID" value="ENSCSAVP00000003073.1"/>
    <property type="gene ID" value="ENSCSAVG00000001823.1"/>
</dbReference>
<feature type="compositionally biased region" description="Low complexity" evidence="3">
    <location>
        <begin position="206"/>
        <end position="222"/>
    </location>
</feature>
<dbReference type="PROSITE" id="PS50053">
    <property type="entry name" value="UBIQUITIN_2"/>
    <property type="match status" value="1"/>
</dbReference>
<dbReference type="PANTHER" id="PTHR23010:SF1">
    <property type="entry name" value="MIDNOLIN"/>
    <property type="match status" value="1"/>
</dbReference>
<reference evidence="5" key="2">
    <citation type="submission" date="2025-08" db="UniProtKB">
        <authorList>
            <consortium name="Ensembl"/>
        </authorList>
    </citation>
    <scope>IDENTIFICATION</scope>
</reference>
<organism evidence="5 6">
    <name type="scientific">Ciona savignyi</name>
    <name type="common">Pacific transparent sea squirt</name>
    <dbReference type="NCBI Taxonomy" id="51511"/>
    <lineage>
        <taxon>Eukaryota</taxon>
        <taxon>Metazoa</taxon>
        <taxon>Chordata</taxon>
        <taxon>Tunicata</taxon>
        <taxon>Ascidiacea</taxon>
        <taxon>Phlebobranchia</taxon>
        <taxon>Cionidae</taxon>
        <taxon>Ciona</taxon>
    </lineage>
</organism>
<feature type="region of interest" description="Disordered" evidence="3">
    <location>
        <begin position="404"/>
        <end position="447"/>
    </location>
</feature>
<evidence type="ECO:0000313" key="6">
    <source>
        <dbReference type="Proteomes" id="UP000007875"/>
    </source>
</evidence>
<evidence type="ECO:0000256" key="2">
    <source>
        <dbReference type="ARBA" id="ARBA00023242"/>
    </source>
</evidence>
<evidence type="ECO:0000313" key="5">
    <source>
        <dbReference type="Ensembl" id="ENSCSAVP00000003073.1"/>
    </source>
</evidence>
<dbReference type="GO" id="GO:0005634">
    <property type="term" value="C:nucleus"/>
    <property type="evidence" value="ECO:0007669"/>
    <property type="project" value="UniProtKB-SubCell"/>
</dbReference>
<feature type="compositionally biased region" description="Basic and acidic residues" evidence="3">
    <location>
        <begin position="405"/>
        <end position="415"/>
    </location>
</feature>
<dbReference type="SMART" id="SM00213">
    <property type="entry name" value="UBQ"/>
    <property type="match status" value="1"/>
</dbReference>
<dbReference type="Pfam" id="PF00240">
    <property type="entry name" value="ubiquitin"/>
    <property type="match status" value="1"/>
</dbReference>
<dbReference type="eggNOG" id="ENOG502QTDX">
    <property type="taxonomic scope" value="Eukaryota"/>
</dbReference>
<dbReference type="InterPro" id="IPR029071">
    <property type="entry name" value="Ubiquitin-like_domsf"/>
</dbReference>
<dbReference type="InterPro" id="IPR000626">
    <property type="entry name" value="Ubiquitin-like_dom"/>
</dbReference>
<dbReference type="SUPFAM" id="SSF54236">
    <property type="entry name" value="Ubiquitin-like"/>
    <property type="match status" value="1"/>
</dbReference>
<evidence type="ECO:0000256" key="3">
    <source>
        <dbReference type="SAM" id="MobiDB-lite"/>
    </source>
</evidence>
<dbReference type="Gene3D" id="3.10.20.90">
    <property type="entry name" value="Phosphatidylinositol 3-kinase Catalytic Subunit, Chain A, domain 1"/>
    <property type="match status" value="1"/>
</dbReference>
<sequence>PELTMLEGHKTITLSVCPTTGGNFELEIGSDDSIEGLRRKIARHLQTPRERLTILFKEKVLSNGTLLDHRIQDGNKITLLPTVESGFSSTVQGTQQSIIQAIESLSDVQIDDFLSGRSPLTLALRVGDHMMFVQLQLEQSMVQGGTPPSPHPTSSAAGMGGPTTGLLYKTTSRASLKRASVASLPHMPHDKPSHLDKLVTACSSLGPSTSLSGSSPKSSSAKVKSDSKPQSSRRTPRVMRHMQRLRRLCGAHQQCVAYSSPELASEISSIVHAAKHHSSASSPTVAPPAGACIDSFTTHGPGIFSGTFSGSLHPNIQDTDGRPKRDPQTILQILTDLLSATNHYQVRRNRDSNLFHMFEPTSPQQSIPTPPTLPPAIHATSVPQHPLRLPLPARDPIRGFPFRLIRPDGRPRRSENNTTRSKLQQLTHMMKQRKLRRKMRREACGPY</sequence>